<dbReference type="AlphaFoldDB" id="A0A9P0HZW0"/>
<dbReference type="Proteomes" id="UP001153321">
    <property type="component" value="Chromosome 18"/>
</dbReference>
<dbReference type="EMBL" id="LR824549">
    <property type="protein sequence ID" value="CAH1638546.1"/>
    <property type="molecule type" value="Genomic_DNA"/>
</dbReference>
<proteinExistence type="predicted"/>
<sequence>MIYHSFMPDHFPFPWDICDKNYQTLPRSQIIVLPNVIQKDSMIKIYTNSHFLFYPLRGGIYQNPF</sequence>
<evidence type="ECO:0000313" key="1">
    <source>
        <dbReference type="EMBL" id="CAH1638546.1"/>
    </source>
</evidence>
<gene>
    <name evidence="1" type="ORF">SPLIT_LOCUS3904</name>
</gene>
<evidence type="ECO:0000313" key="2">
    <source>
        <dbReference type="Proteomes" id="UP001153321"/>
    </source>
</evidence>
<accession>A0A9P0HZW0</accession>
<name>A0A9P0HZW0_SPOLI</name>
<reference evidence="1" key="1">
    <citation type="submission" date="2022-02" db="EMBL/GenBank/DDBJ databases">
        <authorList>
            <person name="King R."/>
        </authorList>
    </citation>
    <scope>NUCLEOTIDE SEQUENCE</scope>
</reference>
<organism evidence="1 2">
    <name type="scientific">Spodoptera littoralis</name>
    <name type="common">Egyptian cotton leafworm</name>
    <dbReference type="NCBI Taxonomy" id="7109"/>
    <lineage>
        <taxon>Eukaryota</taxon>
        <taxon>Metazoa</taxon>
        <taxon>Ecdysozoa</taxon>
        <taxon>Arthropoda</taxon>
        <taxon>Hexapoda</taxon>
        <taxon>Insecta</taxon>
        <taxon>Pterygota</taxon>
        <taxon>Neoptera</taxon>
        <taxon>Endopterygota</taxon>
        <taxon>Lepidoptera</taxon>
        <taxon>Glossata</taxon>
        <taxon>Ditrysia</taxon>
        <taxon>Noctuoidea</taxon>
        <taxon>Noctuidae</taxon>
        <taxon>Amphipyrinae</taxon>
        <taxon>Spodoptera</taxon>
    </lineage>
</organism>
<protein>
    <submittedName>
        <fullName evidence="1">Uncharacterized protein</fullName>
    </submittedName>
</protein>
<keyword evidence="2" id="KW-1185">Reference proteome</keyword>